<proteinExistence type="predicted"/>
<name>A0A0A9VHN8_ARUDO</name>
<evidence type="ECO:0000313" key="1">
    <source>
        <dbReference type="EMBL" id="JAD75950.1"/>
    </source>
</evidence>
<dbReference type="AlphaFoldDB" id="A0A0A9VHN8"/>
<dbReference type="EMBL" id="GBRH01221945">
    <property type="protein sequence ID" value="JAD75950.1"/>
    <property type="molecule type" value="Transcribed_RNA"/>
</dbReference>
<reference evidence="1" key="1">
    <citation type="submission" date="2014-09" db="EMBL/GenBank/DDBJ databases">
        <authorList>
            <person name="Magalhaes I.L.F."/>
            <person name="Oliveira U."/>
            <person name="Santos F.R."/>
            <person name="Vidigal T.H.D.A."/>
            <person name="Brescovit A.D."/>
            <person name="Santos A.J."/>
        </authorList>
    </citation>
    <scope>NUCLEOTIDE SEQUENCE</scope>
    <source>
        <tissue evidence="1">Shoot tissue taken approximately 20 cm above the soil surface</tissue>
    </source>
</reference>
<reference evidence="1" key="2">
    <citation type="journal article" date="2015" name="Data Brief">
        <title>Shoot transcriptome of the giant reed, Arundo donax.</title>
        <authorList>
            <person name="Barrero R.A."/>
            <person name="Guerrero F.D."/>
            <person name="Moolhuijzen P."/>
            <person name="Goolsby J.A."/>
            <person name="Tidwell J."/>
            <person name="Bellgard S.E."/>
            <person name="Bellgard M.I."/>
        </authorList>
    </citation>
    <scope>NUCLEOTIDE SEQUENCE</scope>
    <source>
        <tissue evidence="1">Shoot tissue taken approximately 20 cm above the soil surface</tissue>
    </source>
</reference>
<protein>
    <submittedName>
        <fullName evidence="1">Uncharacterized protein</fullName>
    </submittedName>
</protein>
<organism evidence="1">
    <name type="scientific">Arundo donax</name>
    <name type="common">Giant reed</name>
    <name type="synonym">Donax arundinaceus</name>
    <dbReference type="NCBI Taxonomy" id="35708"/>
    <lineage>
        <taxon>Eukaryota</taxon>
        <taxon>Viridiplantae</taxon>
        <taxon>Streptophyta</taxon>
        <taxon>Embryophyta</taxon>
        <taxon>Tracheophyta</taxon>
        <taxon>Spermatophyta</taxon>
        <taxon>Magnoliopsida</taxon>
        <taxon>Liliopsida</taxon>
        <taxon>Poales</taxon>
        <taxon>Poaceae</taxon>
        <taxon>PACMAD clade</taxon>
        <taxon>Arundinoideae</taxon>
        <taxon>Arundineae</taxon>
        <taxon>Arundo</taxon>
    </lineage>
</organism>
<sequence>MHKPTVQPIITNNSKKIRVCTVAVFYFTACRYLVQK</sequence>
<accession>A0A0A9VHN8</accession>